<dbReference type="InterPro" id="IPR005107">
    <property type="entry name" value="CO_DH_flav_C"/>
</dbReference>
<evidence type="ECO:0000256" key="4">
    <source>
        <dbReference type="ARBA" id="ARBA00023002"/>
    </source>
</evidence>
<sequence>MRLQFTLNGQEITAEVSPLDRLLDVLREYLGYTGTKEGCGEGECGACSVLLDGRLVNSCLVPAIQIRGADVLTIEGLSGEDDELQEAFVEEGAVQCGFCIPGMVLAARALLSENPHPTRHDIKHALAGNLCRCTGYERIFRAVERAASQGYGDKISTRNSRQDKGRKSLFELQGSEPSWAFVPQSLDEALEILSEYHDVTLLSGCTDFYPDLKKGKPEPARVMDIWGLSDICGIKMKDGYIEIGSGTTFSDIASCETIKKYLPALADLSTMIGARAIQNRATIGGNIVNASAAADSPPLLFVYGSTAVLRSKNGTREVSIAELFGGYRKTVLKPGEMLASIKIPLPSPGAHQFFYKRGSRLALTISRLSVAGLIELEGDVVSSVRIATGSMSPVPSFLTKTEGYLKGKRLTGEVIETAAAIASEEVSPRTSKDYRKHVTGRLVSRFLKEARS</sequence>
<evidence type="ECO:0000259" key="7">
    <source>
        <dbReference type="PROSITE" id="PS51387"/>
    </source>
</evidence>
<keyword evidence="2" id="KW-0479">Metal-binding</keyword>
<dbReference type="Gene3D" id="3.10.20.30">
    <property type="match status" value="1"/>
</dbReference>
<dbReference type="InterPro" id="IPR001041">
    <property type="entry name" value="2Fe-2S_ferredoxin-type"/>
</dbReference>
<dbReference type="SUPFAM" id="SSF47741">
    <property type="entry name" value="CO dehydrogenase ISP C-domain like"/>
    <property type="match status" value="1"/>
</dbReference>
<accession>A0ABY1JFA3</accession>
<keyword evidence="1" id="KW-0285">Flavoprotein</keyword>
<dbReference type="InterPro" id="IPR036318">
    <property type="entry name" value="FAD-bd_PCMH-like_sf"/>
</dbReference>
<proteinExistence type="predicted"/>
<protein>
    <submittedName>
        <fullName evidence="8">Carbon-monoxide dehydrogenase small subunit/xanthine dehydrogenase small subunit</fullName>
    </submittedName>
</protein>
<dbReference type="InterPro" id="IPR002888">
    <property type="entry name" value="2Fe-2S-bd"/>
</dbReference>
<dbReference type="InterPro" id="IPR016169">
    <property type="entry name" value="FAD-bd_PCMH_sub2"/>
</dbReference>
<evidence type="ECO:0000313" key="8">
    <source>
        <dbReference type="EMBL" id="SIN76897.1"/>
    </source>
</evidence>
<dbReference type="InterPro" id="IPR036884">
    <property type="entry name" value="2Fe-2S-bd_dom_sf"/>
</dbReference>
<dbReference type="Gene3D" id="1.10.150.120">
    <property type="entry name" value="[2Fe-2S]-binding domain"/>
    <property type="match status" value="1"/>
</dbReference>
<keyword evidence="4" id="KW-0560">Oxidoreductase</keyword>
<dbReference type="Gene3D" id="3.30.43.10">
    <property type="entry name" value="Uridine Diphospho-n-acetylenolpyruvylglucosamine Reductase, domain 2"/>
    <property type="match status" value="1"/>
</dbReference>
<comment type="caution">
    <text evidence="8">The sequence shown here is derived from an EMBL/GenBank/DDBJ whole genome shotgun (WGS) entry which is preliminary data.</text>
</comment>
<evidence type="ECO:0000256" key="1">
    <source>
        <dbReference type="ARBA" id="ARBA00022630"/>
    </source>
</evidence>
<dbReference type="InterPro" id="IPR016166">
    <property type="entry name" value="FAD-bd_PCMH"/>
</dbReference>
<dbReference type="Pfam" id="PF01799">
    <property type="entry name" value="Fer2_2"/>
    <property type="match status" value="1"/>
</dbReference>
<feature type="domain" description="FAD-binding PCMH-type" evidence="7">
    <location>
        <begin position="172"/>
        <end position="348"/>
    </location>
</feature>
<dbReference type="SMART" id="SM01092">
    <property type="entry name" value="CO_deh_flav_C"/>
    <property type="match status" value="1"/>
</dbReference>
<evidence type="ECO:0000256" key="2">
    <source>
        <dbReference type="ARBA" id="ARBA00022723"/>
    </source>
</evidence>
<dbReference type="Pfam" id="PF00111">
    <property type="entry name" value="Fer2"/>
    <property type="match status" value="1"/>
</dbReference>
<evidence type="ECO:0000256" key="3">
    <source>
        <dbReference type="ARBA" id="ARBA00022827"/>
    </source>
</evidence>
<evidence type="ECO:0000259" key="6">
    <source>
        <dbReference type="PROSITE" id="PS51085"/>
    </source>
</evidence>
<dbReference type="SUPFAM" id="SSF56176">
    <property type="entry name" value="FAD-binding/transporter-associated domain-like"/>
    <property type="match status" value="1"/>
</dbReference>
<dbReference type="InterPro" id="IPR012675">
    <property type="entry name" value="Beta-grasp_dom_sf"/>
</dbReference>
<feature type="domain" description="2Fe-2S ferredoxin-type" evidence="6">
    <location>
        <begin position="1"/>
        <end position="77"/>
    </location>
</feature>
<dbReference type="SUPFAM" id="SSF54292">
    <property type="entry name" value="2Fe-2S ferredoxin-like"/>
    <property type="match status" value="1"/>
</dbReference>
<dbReference type="InterPro" id="IPR006058">
    <property type="entry name" value="2Fe2S_fd_BS"/>
</dbReference>
<organism evidence="8 9">
    <name type="scientific">Acetomicrobium flavidum</name>
    <dbReference type="NCBI Taxonomy" id="49896"/>
    <lineage>
        <taxon>Bacteria</taxon>
        <taxon>Thermotogati</taxon>
        <taxon>Synergistota</taxon>
        <taxon>Synergistia</taxon>
        <taxon>Synergistales</taxon>
        <taxon>Acetomicrobiaceae</taxon>
        <taxon>Acetomicrobium</taxon>
    </lineage>
</organism>
<dbReference type="EMBL" id="FSQZ01000001">
    <property type="protein sequence ID" value="SIN76897.1"/>
    <property type="molecule type" value="Genomic_DNA"/>
</dbReference>
<dbReference type="PROSITE" id="PS00197">
    <property type="entry name" value="2FE2S_FER_1"/>
    <property type="match status" value="1"/>
</dbReference>
<dbReference type="Gene3D" id="3.30.465.10">
    <property type="match status" value="1"/>
</dbReference>
<dbReference type="InterPro" id="IPR002346">
    <property type="entry name" value="Mopterin_DH_FAD-bd"/>
</dbReference>
<dbReference type="Proteomes" id="UP000185093">
    <property type="component" value="Unassembled WGS sequence"/>
</dbReference>
<dbReference type="SUPFAM" id="SSF55447">
    <property type="entry name" value="CO dehydrogenase flavoprotein C-terminal domain-like"/>
    <property type="match status" value="1"/>
</dbReference>
<dbReference type="Gene3D" id="3.30.390.50">
    <property type="entry name" value="CO dehydrogenase flavoprotein, C-terminal domain"/>
    <property type="match status" value="1"/>
</dbReference>
<evidence type="ECO:0000256" key="5">
    <source>
        <dbReference type="ARBA" id="ARBA00023004"/>
    </source>
</evidence>
<dbReference type="InterPro" id="IPR036683">
    <property type="entry name" value="CO_DH_flav_C_dom_sf"/>
</dbReference>
<name>A0ABY1JFA3_9BACT</name>
<keyword evidence="5" id="KW-0408">Iron</keyword>
<keyword evidence="3" id="KW-0274">FAD</keyword>
<dbReference type="PROSITE" id="PS51085">
    <property type="entry name" value="2FE2S_FER_2"/>
    <property type="match status" value="1"/>
</dbReference>
<dbReference type="CDD" id="cd00207">
    <property type="entry name" value="fer2"/>
    <property type="match status" value="1"/>
</dbReference>
<dbReference type="PANTHER" id="PTHR45444">
    <property type="entry name" value="XANTHINE DEHYDROGENASE"/>
    <property type="match status" value="1"/>
</dbReference>
<dbReference type="InterPro" id="IPR016208">
    <property type="entry name" value="Ald_Oxase/xanthine_DH-like"/>
</dbReference>
<dbReference type="Pfam" id="PF00941">
    <property type="entry name" value="FAD_binding_5"/>
    <property type="match status" value="1"/>
</dbReference>
<dbReference type="PANTHER" id="PTHR45444:SF3">
    <property type="entry name" value="XANTHINE DEHYDROGENASE"/>
    <property type="match status" value="1"/>
</dbReference>
<reference evidence="8 9" key="1">
    <citation type="submission" date="2016-11" db="EMBL/GenBank/DDBJ databases">
        <authorList>
            <person name="Varghese N."/>
            <person name="Submissions S."/>
        </authorList>
    </citation>
    <scope>NUCLEOTIDE SEQUENCE [LARGE SCALE GENOMIC DNA]</scope>
    <source>
        <strain evidence="8 9">DSM 20664</strain>
    </source>
</reference>
<dbReference type="Pfam" id="PF03450">
    <property type="entry name" value="CO_deh_flav_C"/>
    <property type="match status" value="1"/>
</dbReference>
<dbReference type="InterPro" id="IPR036010">
    <property type="entry name" value="2Fe-2S_ferredoxin-like_sf"/>
</dbReference>
<dbReference type="RefSeq" id="WP_074199969.1">
    <property type="nucleotide sequence ID" value="NZ_FSQZ01000001.1"/>
</dbReference>
<keyword evidence="9" id="KW-1185">Reference proteome</keyword>
<evidence type="ECO:0000313" key="9">
    <source>
        <dbReference type="Proteomes" id="UP000185093"/>
    </source>
</evidence>
<dbReference type="PROSITE" id="PS51387">
    <property type="entry name" value="FAD_PCMH"/>
    <property type="match status" value="1"/>
</dbReference>
<dbReference type="InterPro" id="IPR016167">
    <property type="entry name" value="FAD-bd_PCMH_sub1"/>
</dbReference>
<gene>
    <name evidence="8" type="ORF">SAMN05444368_1811</name>
</gene>